<evidence type="ECO:0008006" key="3">
    <source>
        <dbReference type="Google" id="ProtNLM"/>
    </source>
</evidence>
<evidence type="ECO:0000313" key="2">
    <source>
        <dbReference type="Proteomes" id="UP000249873"/>
    </source>
</evidence>
<proteinExistence type="predicted"/>
<reference evidence="1 2" key="1">
    <citation type="submission" date="2018-05" db="EMBL/GenBank/DDBJ databases">
        <title>Complete genome sequence of Arcticibacterium luteifluviistationis SM1504T, a cytophagaceae bacterium isolated from Arctic surface seawater.</title>
        <authorList>
            <person name="Li Y."/>
            <person name="Qin Q.-L."/>
        </authorList>
    </citation>
    <scope>NUCLEOTIDE SEQUENCE [LARGE SCALE GENOMIC DNA]</scope>
    <source>
        <strain evidence="1 2">SM1504</strain>
    </source>
</reference>
<keyword evidence="2" id="KW-1185">Reference proteome</keyword>
<dbReference type="SUPFAM" id="SSF48371">
    <property type="entry name" value="ARM repeat"/>
    <property type="match status" value="1"/>
</dbReference>
<gene>
    <name evidence="1" type="ORF">DJ013_11000</name>
</gene>
<protein>
    <recommendedName>
        <fullName evidence="3">HEAT repeat domain-containing protein</fullName>
    </recommendedName>
</protein>
<sequence>MNIRGTLLRDRSKATCARIVAYIGHDADRCQEWADCFFSDDIVLSQKAAWVLHFITDETPEIVKVYQEDFLEKLKEPDLHDAVVRAICRHWGDYGYTEVIEGKVYDLCLNYLQDKSSIGIKAHAMYACQRLVKKYPELKQEFKLVLEEMLLKYGEESPAIRSRSTKILKRL</sequence>
<dbReference type="AlphaFoldDB" id="A0A2Z4GBJ7"/>
<dbReference type="Proteomes" id="UP000249873">
    <property type="component" value="Chromosome"/>
</dbReference>
<dbReference type="EMBL" id="CP029480">
    <property type="protein sequence ID" value="AWV98669.1"/>
    <property type="molecule type" value="Genomic_DNA"/>
</dbReference>
<dbReference type="KEGG" id="als:DJ013_11000"/>
<dbReference type="OrthoDB" id="667893at2"/>
<organism evidence="1 2">
    <name type="scientific">Arcticibacterium luteifluviistationis</name>
    <dbReference type="NCBI Taxonomy" id="1784714"/>
    <lineage>
        <taxon>Bacteria</taxon>
        <taxon>Pseudomonadati</taxon>
        <taxon>Bacteroidota</taxon>
        <taxon>Cytophagia</taxon>
        <taxon>Cytophagales</taxon>
        <taxon>Leadbetterellaceae</taxon>
        <taxon>Arcticibacterium</taxon>
    </lineage>
</organism>
<name>A0A2Z4GBJ7_9BACT</name>
<accession>A0A2Z4GBJ7</accession>
<evidence type="ECO:0000313" key="1">
    <source>
        <dbReference type="EMBL" id="AWV98669.1"/>
    </source>
</evidence>
<dbReference type="InterPro" id="IPR016024">
    <property type="entry name" value="ARM-type_fold"/>
</dbReference>
<dbReference type="RefSeq" id="WP_111371862.1">
    <property type="nucleotide sequence ID" value="NZ_CP029480.1"/>
</dbReference>